<dbReference type="GO" id="GO:0016779">
    <property type="term" value="F:nucleotidyltransferase activity"/>
    <property type="evidence" value="ECO:0007669"/>
    <property type="project" value="UniProtKB-ARBA"/>
</dbReference>
<organism evidence="3 4">
    <name type="scientific">Neotabrizicola shimadae</name>
    <dbReference type="NCBI Taxonomy" id="2807096"/>
    <lineage>
        <taxon>Bacteria</taxon>
        <taxon>Pseudomonadati</taxon>
        <taxon>Pseudomonadota</taxon>
        <taxon>Alphaproteobacteria</taxon>
        <taxon>Rhodobacterales</taxon>
        <taxon>Paracoccaceae</taxon>
        <taxon>Neotabrizicola</taxon>
    </lineage>
</organism>
<feature type="domain" description="MobA-like NTP transferase" evidence="2">
    <location>
        <begin position="7"/>
        <end position="166"/>
    </location>
</feature>
<dbReference type="PANTHER" id="PTHR43777:SF1">
    <property type="entry name" value="MOLYBDENUM COFACTOR CYTIDYLYLTRANSFERASE"/>
    <property type="match status" value="1"/>
</dbReference>
<dbReference type="InterPro" id="IPR029044">
    <property type="entry name" value="Nucleotide-diphossugar_trans"/>
</dbReference>
<gene>
    <name evidence="3" type="ORF">JO391_08975</name>
</gene>
<keyword evidence="4" id="KW-1185">Reference proteome</keyword>
<dbReference type="AlphaFoldDB" id="A0A8G1EEN9"/>
<dbReference type="InterPro" id="IPR025877">
    <property type="entry name" value="MobA-like_NTP_Trfase"/>
</dbReference>
<dbReference type="EMBL" id="CP069370">
    <property type="protein sequence ID" value="QYZ71606.1"/>
    <property type="molecule type" value="Genomic_DNA"/>
</dbReference>
<evidence type="ECO:0000259" key="2">
    <source>
        <dbReference type="Pfam" id="PF12804"/>
    </source>
</evidence>
<evidence type="ECO:0000256" key="1">
    <source>
        <dbReference type="ARBA" id="ARBA00022842"/>
    </source>
</evidence>
<dbReference type="RefSeq" id="WP_220664206.1">
    <property type="nucleotide sequence ID" value="NZ_CP069370.1"/>
</dbReference>
<dbReference type="Gene3D" id="3.90.550.10">
    <property type="entry name" value="Spore Coat Polysaccharide Biosynthesis Protein SpsA, Chain A"/>
    <property type="match status" value="1"/>
</dbReference>
<sequence length="204" mass="21520">MTMIPILILAAGASSRMGGRDKLLEDVAGEPLLVRVAKTALATGHPVSIALATDRPQREVALAGLDLHRVPVPLAREGMSESLKAGFAALPGGGPVLTMLADLPDLQTDDLRAVLATAAKAPDMILRGAAQDGRPGHPVLLPGWLRPEIEALSGDEGARALIQRHGDLVRLVPLPANRALTDLDTPEDWEAWRATQADIKTRAS</sequence>
<dbReference type="Proteomes" id="UP000826300">
    <property type="component" value="Chromosome"/>
</dbReference>
<dbReference type="Pfam" id="PF12804">
    <property type="entry name" value="NTP_transf_3"/>
    <property type="match status" value="1"/>
</dbReference>
<reference evidence="3" key="1">
    <citation type="submission" date="2021-02" db="EMBL/GenBank/DDBJ databases">
        <title>Rhodobacter shimadae sp. nov., an aerobic anoxygenic phototrophic bacterium isolated from a hot spring.</title>
        <authorList>
            <person name="Muramatsu S."/>
            <person name="Haruta S."/>
            <person name="Hirose S."/>
            <person name="Hanada S."/>
        </authorList>
    </citation>
    <scope>NUCLEOTIDE SEQUENCE</scope>
    <source>
        <strain evidence="3">N10</strain>
    </source>
</reference>
<dbReference type="CDD" id="cd04182">
    <property type="entry name" value="GT_2_like_f"/>
    <property type="match status" value="1"/>
</dbReference>
<dbReference type="PANTHER" id="PTHR43777">
    <property type="entry name" value="MOLYBDENUM COFACTOR CYTIDYLYLTRANSFERASE"/>
    <property type="match status" value="1"/>
</dbReference>
<dbReference type="KEGG" id="nsm:JO391_08975"/>
<accession>A0A8G1EEN9</accession>
<evidence type="ECO:0000313" key="3">
    <source>
        <dbReference type="EMBL" id="QYZ71606.1"/>
    </source>
</evidence>
<evidence type="ECO:0000313" key="4">
    <source>
        <dbReference type="Proteomes" id="UP000826300"/>
    </source>
</evidence>
<protein>
    <submittedName>
        <fullName evidence="3">Nucleotidyltransferase family protein</fullName>
    </submittedName>
</protein>
<proteinExistence type="predicted"/>
<dbReference type="SUPFAM" id="SSF53448">
    <property type="entry name" value="Nucleotide-diphospho-sugar transferases"/>
    <property type="match status" value="1"/>
</dbReference>
<name>A0A8G1EEN9_9RHOB</name>
<keyword evidence="1" id="KW-0460">Magnesium</keyword>